<evidence type="ECO:0000313" key="2">
    <source>
        <dbReference type="Proteomes" id="UP000758155"/>
    </source>
</evidence>
<protein>
    <submittedName>
        <fullName evidence="1">Uncharacterized protein</fullName>
    </submittedName>
</protein>
<comment type="caution">
    <text evidence="1">The sequence shown here is derived from an EMBL/GenBank/DDBJ whole genome shotgun (WGS) entry which is preliminary data.</text>
</comment>
<name>A0A9P4WHK7_9PLEO</name>
<sequence length="212" mass="23705">MGRTNIHRAESLASRAGSSFEEIALIPHADKLIYIITDRLDQEQLDRFSGVIRECKTGSWIQKTEGSHQGFSYIQGDRSMAIPKINISSGMQRLGKERSLYTGIPQVHDRSSVDDGLQETELLYVLIVQGQTGDTTCKLVIETSLDKACSAMMYEALNGYSTVFTAAILRGSLEKLRDETYTLKAQHEKPINWILVLEVYEGYKTAKRPVAA</sequence>
<evidence type="ECO:0000313" key="1">
    <source>
        <dbReference type="EMBL" id="KAF3032564.1"/>
    </source>
</evidence>
<dbReference type="EMBL" id="SWKV01000097">
    <property type="protein sequence ID" value="KAF3032564.1"/>
    <property type="molecule type" value="Genomic_DNA"/>
</dbReference>
<proteinExistence type="predicted"/>
<gene>
    <name evidence="1" type="ORF">E8E12_002883</name>
</gene>
<accession>A0A9P4WHK7</accession>
<keyword evidence="2" id="KW-1185">Reference proteome</keyword>
<dbReference type="AlphaFoldDB" id="A0A9P4WHK7"/>
<organism evidence="1 2">
    <name type="scientific">Didymella heteroderae</name>
    <dbReference type="NCBI Taxonomy" id="1769908"/>
    <lineage>
        <taxon>Eukaryota</taxon>
        <taxon>Fungi</taxon>
        <taxon>Dikarya</taxon>
        <taxon>Ascomycota</taxon>
        <taxon>Pezizomycotina</taxon>
        <taxon>Dothideomycetes</taxon>
        <taxon>Pleosporomycetidae</taxon>
        <taxon>Pleosporales</taxon>
        <taxon>Pleosporineae</taxon>
        <taxon>Didymellaceae</taxon>
        <taxon>Didymella</taxon>
    </lineage>
</organism>
<dbReference type="OrthoDB" id="5292177at2759"/>
<dbReference type="Proteomes" id="UP000758155">
    <property type="component" value="Unassembled WGS sequence"/>
</dbReference>
<reference evidence="1" key="1">
    <citation type="submission" date="2019-04" db="EMBL/GenBank/DDBJ databases">
        <title>Sequencing of skin fungus with MAO and IRED activity.</title>
        <authorList>
            <person name="Marsaioli A.J."/>
            <person name="Bonatto J.M.C."/>
            <person name="Reis Junior O."/>
        </authorList>
    </citation>
    <scope>NUCLEOTIDE SEQUENCE</scope>
    <source>
        <strain evidence="1">28M1</strain>
    </source>
</reference>